<dbReference type="EMBL" id="JBHSCN010000005">
    <property type="protein sequence ID" value="MFC4244168.1"/>
    <property type="molecule type" value="Genomic_DNA"/>
</dbReference>
<dbReference type="Gene3D" id="2.60.40.2220">
    <property type="match status" value="1"/>
</dbReference>
<dbReference type="Gene3D" id="1.20.1270.50">
    <property type="entry name" value="Glycoside hydrolase family 38, central domain"/>
    <property type="match status" value="1"/>
</dbReference>
<dbReference type="Pfam" id="PF07748">
    <property type="entry name" value="Glyco_hydro_38C"/>
    <property type="match status" value="1"/>
</dbReference>
<sequence>MHDDIPLTVGRASRVLSERITPAIHARRVPLDVEWHELPGEPIAPVDGIALDFAPYEIGTSWGAAWGTTWFRLTGRLPEDWAGERIEAVVDLGFDVNMTGFQCEGLVYVRDAVSGEPQPIKSLNPRNQWVRVTDAAAPGDPVELFVEAASNPVLLDHHPFLPTQEGDIRTSSPRKLYTTRHMDLAVFDAEVHELALDIEVLVELQAELPENSPRRMKILQALDDALDALDLQHISETVAEARAALAEVLARPAEASAHEIAAIGHAHIDSAWLWPLRETVRKVARTTSTMATLIDEEPDFRYGMSSAQQYKWIKQNRPEVYARVKAAVGAGRFVPLGGMWVESDTVMPTGEALARQFLYGQSFFRSEFGVTCRGVWLPDSFGYSPQLPQLMRRAGFDWFFTQKISWNQVNRFPHHTFEWEGIDGSRIFSHFPPMDTYNSQLSGAELARATRQFRESRRASASLAPVGWGDGGGGTTREMTGKARRVADLEGSARVRWEHPDAFFDRAKAELPEPPVWVGELYLELHRATLTSQHTTKQGNRRGEHLLIEAELWAVTAAVRAGFAYPYDELDELWEVLLLHQFHDILPGTSIAWVHREAVENLRRVAEGAEAIIGRALDALAGTGESVLVFNAAPFVRAGAPALGAGVLQGPPAEAPVTATRDERGVTLRNELVEIVISPEGLIVSAVDLATGRDAIAPGAEANLLQLHQDFPNKWDAWDVDRYYRNRVTDLREVDSLTVEQDAGGAHVAIERSFSASSVRQVLSLAPGSRALRIDQSTEWHETEKFLKVAFPLDVRAEHTAAETQFGYYKRVTHTNTSWEAAKFETSMHRFVLAEEPGFGVALITDSTYGYDVTRHATPDADITTTLRLSLLRAPRFPDPETDQGLQTHAYGLVIGADALGATEAGIALNAPERERAGAAPVAPLVEAEGDGVLISAVKLAHDRSGDLIVRVYEAQGRRTRGVVRVAGPFSAARVVSLIEDEMESTSTDASRGGASVELSLTPFEVRTLRFSPVSAGSASDTRAILPPATPRS</sequence>
<dbReference type="Gene3D" id="3.20.110.10">
    <property type="entry name" value="Glycoside hydrolase 38, N terminal domain"/>
    <property type="match status" value="1"/>
</dbReference>
<evidence type="ECO:0000256" key="2">
    <source>
        <dbReference type="ARBA" id="ARBA00022723"/>
    </source>
</evidence>
<reference evidence="7" key="1">
    <citation type="journal article" date="2019" name="Int. J. Syst. Evol. Microbiol.">
        <title>The Global Catalogue of Microorganisms (GCM) 10K type strain sequencing project: providing services to taxonomists for standard genome sequencing and annotation.</title>
        <authorList>
            <consortium name="The Broad Institute Genomics Platform"/>
            <consortium name="The Broad Institute Genome Sequencing Center for Infectious Disease"/>
            <person name="Wu L."/>
            <person name="Ma J."/>
        </authorList>
    </citation>
    <scope>NUCLEOTIDE SEQUENCE [LARGE SCALE GENOMIC DNA]</scope>
    <source>
        <strain evidence="7">CGMCC 1.10363</strain>
    </source>
</reference>
<keyword evidence="4" id="KW-0326">Glycosidase</keyword>
<dbReference type="SUPFAM" id="SSF88688">
    <property type="entry name" value="Families 57/38 glycoside transferase middle domain"/>
    <property type="match status" value="1"/>
</dbReference>
<dbReference type="SUPFAM" id="SSF74650">
    <property type="entry name" value="Galactose mutarotase-like"/>
    <property type="match status" value="1"/>
</dbReference>
<evidence type="ECO:0000256" key="4">
    <source>
        <dbReference type="ARBA" id="ARBA00023295"/>
    </source>
</evidence>
<organism evidence="6 7">
    <name type="scientific">Gryllotalpicola reticulitermitis</name>
    <dbReference type="NCBI Taxonomy" id="1184153"/>
    <lineage>
        <taxon>Bacteria</taxon>
        <taxon>Bacillati</taxon>
        <taxon>Actinomycetota</taxon>
        <taxon>Actinomycetes</taxon>
        <taxon>Micrococcales</taxon>
        <taxon>Microbacteriaceae</taxon>
        <taxon>Gryllotalpicola</taxon>
    </lineage>
</organism>
<dbReference type="InterPro" id="IPR011330">
    <property type="entry name" value="Glyco_hydro/deAcase_b/a-brl"/>
</dbReference>
<keyword evidence="2" id="KW-0479">Metal-binding</keyword>
<gene>
    <name evidence="6" type="ORF">ACFOYW_12360</name>
</gene>
<dbReference type="InterPro" id="IPR011013">
    <property type="entry name" value="Gal_mutarotase_sf_dom"/>
</dbReference>
<dbReference type="InterPro" id="IPR000602">
    <property type="entry name" value="Glyco_hydro_38_N"/>
</dbReference>
<dbReference type="InterPro" id="IPR041147">
    <property type="entry name" value="GH38_C"/>
</dbReference>
<keyword evidence="3" id="KW-0378">Hydrolase</keyword>
<dbReference type="InterPro" id="IPR028995">
    <property type="entry name" value="Glyco_hydro_57/38_cen_sf"/>
</dbReference>
<comment type="similarity">
    <text evidence="1">Belongs to the glycosyl hydrolase 38 family.</text>
</comment>
<evidence type="ECO:0000313" key="6">
    <source>
        <dbReference type="EMBL" id="MFC4244168.1"/>
    </source>
</evidence>
<evidence type="ECO:0000259" key="5">
    <source>
        <dbReference type="SMART" id="SM00872"/>
    </source>
</evidence>
<name>A0ABV8Q959_9MICO</name>
<dbReference type="Gene3D" id="2.70.98.30">
    <property type="entry name" value="Golgi alpha-mannosidase II, domain 4"/>
    <property type="match status" value="1"/>
</dbReference>
<dbReference type="Pfam" id="PF09261">
    <property type="entry name" value="Alpha-mann_mid"/>
    <property type="match status" value="1"/>
</dbReference>
<dbReference type="Pfam" id="PF01074">
    <property type="entry name" value="Glyco_hydro_38N"/>
    <property type="match status" value="1"/>
</dbReference>
<dbReference type="InterPro" id="IPR015341">
    <property type="entry name" value="Glyco_hydro_38_cen"/>
</dbReference>
<dbReference type="InterPro" id="IPR027291">
    <property type="entry name" value="Glyco_hydro_38_N_sf"/>
</dbReference>
<dbReference type="CDD" id="cd10789">
    <property type="entry name" value="GH38N_AMII_ER_cytosolic"/>
    <property type="match status" value="1"/>
</dbReference>
<evidence type="ECO:0000256" key="3">
    <source>
        <dbReference type="ARBA" id="ARBA00022801"/>
    </source>
</evidence>
<evidence type="ECO:0000256" key="1">
    <source>
        <dbReference type="ARBA" id="ARBA00009792"/>
    </source>
</evidence>
<feature type="domain" description="Glycoside hydrolase family 38 central" evidence="5">
    <location>
        <begin position="524"/>
        <end position="602"/>
    </location>
</feature>
<accession>A0ABV8Q959</accession>
<dbReference type="InterPro" id="IPR011682">
    <property type="entry name" value="Glyco_hydro_38_C"/>
</dbReference>
<dbReference type="PANTHER" id="PTHR46017">
    <property type="entry name" value="ALPHA-MANNOSIDASE 2C1"/>
    <property type="match status" value="1"/>
</dbReference>
<dbReference type="Pfam" id="PF22907">
    <property type="entry name" value="Ams1-like_1st"/>
    <property type="match status" value="1"/>
</dbReference>
<dbReference type="SUPFAM" id="SSF88713">
    <property type="entry name" value="Glycoside hydrolase/deacetylase"/>
    <property type="match status" value="1"/>
</dbReference>
<dbReference type="Proteomes" id="UP001595900">
    <property type="component" value="Unassembled WGS sequence"/>
</dbReference>
<dbReference type="SMART" id="SM00872">
    <property type="entry name" value="Alpha-mann_mid"/>
    <property type="match status" value="1"/>
</dbReference>
<keyword evidence="7" id="KW-1185">Reference proteome</keyword>
<comment type="caution">
    <text evidence="6">The sequence shown here is derived from an EMBL/GenBank/DDBJ whole genome shotgun (WGS) entry which is preliminary data.</text>
</comment>
<proteinExistence type="inferred from homology"/>
<dbReference type="InterPro" id="IPR054723">
    <property type="entry name" value="Ams1-like_N"/>
</dbReference>
<dbReference type="InterPro" id="IPR037094">
    <property type="entry name" value="Glyco_hydro_38_cen_sf"/>
</dbReference>
<evidence type="ECO:0000313" key="7">
    <source>
        <dbReference type="Proteomes" id="UP001595900"/>
    </source>
</evidence>
<dbReference type="PANTHER" id="PTHR46017:SF1">
    <property type="entry name" value="ALPHA-MANNOSIDASE 2C1"/>
    <property type="match status" value="1"/>
</dbReference>
<protein>
    <submittedName>
        <fullName evidence="6">Alpha-mannosidase</fullName>
    </submittedName>
</protein>
<dbReference type="RefSeq" id="WP_390229262.1">
    <property type="nucleotide sequence ID" value="NZ_JBHSCN010000005.1"/>
</dbReference>
<dbReference type="Pfam" id="PF17677">
    <property type="entry name" value="Glyco_hydro38C2"/>
    <property type="match status" value="1"/>
</dbReference>